<protein>
    <submittedName>
        <fullName evidence="2">NAD(P)H-dependent oxidoreductase</fullName>
    </submittedName>
</protein>
<dbReference type="GO" id="GO:0003955">
    <property type="term" value="F:NAD(P)H dehydrogenase (quinone) activity"/>
    <property type="evidence" value="ECO:0007669"/>
    <property type="project" value="TreeGrafter"/>
</dbReference>
<dbReference type="PROSITE" id="PS50902">
    <property type="entry name" value="FLAVODOXIN_LIKE"/>
    <property type="match status" value="1"/>
</dbReference>
<dbReference type="SUPFAM" id="SSF52218">
    <property type="entry name" value="Flavoproteins"/>
    <property type="match status" value="1"/>
</dbReference>
<sequence>MTRVTVIYYSVTGNVQALAEAAAAGATDAGAEVRLLPVADATNADLEWADVVLFGTPSHYGTIAAELNRFIDGTGKLWLAGKLAEKVYGAFVASASTHGGQETTLVNFSTIFSHWGGIIVPPGFTAPIPVPVHLQSSNPHGASHIVGLGQQPGPLALDAARYQAQRAVSVAARLAVAPALTSVDDTPTAMTG</sequence>
<dbReference type="PANTHER" id="PTHR30546">
    <property type="entry name" value="FLAVODOXIN-RELATED PROTEIN WRBA-RELATED"/>
    <property type="match status" value="1"/>
</dbReference>
<evidence type="ECO:0000313" key="3">
    <source>
        <dbReference type="Proteomes" id="UP001147653"/>
    </source>
</evidence>
<accession>A0A9X3NCW8</accession>
<dbReference type="EMBL" id="JAPDDP010000025">
    <property type="protein sequence ID" value="MDA0181691.1"/>
    <property type="molecule type" value="Genomic_DNA"/>
</dbReference>
<dbReference type="PANTHER" id="PTHR30546:SF23">
    <property type="entry name" value="FLAVOPROTEIN-LIKE PROTEIN YCP4-RELATED"/>
    <property type="match status" value="1"/>
</dbReference>
<reference evidence="2" key="1">
    <citation type="submission" date="2022-10" db="EMBL/GenBank/DDBJ databases">
        <title>The WGS of Solirubrobacter phytolaccae KCTC 29190.</title>
        <authorList>
            <person name="Jiang Z."/>
        </authorList>
    </citation>
    <scope>NUCLEOTIDE SEQUENCE</scope>
    <source>
        <strain evidence="2">KCTC 29190</strain>
    </source>
</reference>
<dbReference type="InterPro" id="IPR008254">
    <property type="entry name" value="Flavodoxin/NO_synth"/>
</dbReference>
<dbReference type="Pfam" id="PF03358">
    <property type="entry name" value="FMN_red"/>
    <property type="match status" value="1"/>
</dbReference>
<organism evidence="2 3">
    <name type="scientific">Solirubrobacter phytolaccae</name>
    <dbReference type="NCBI Taxonomy" id="1404360"/>
    <lineage>
        <taxon>Bacteria</taxon>
        <taxon>Bacillati</taxon>
        <taxon>Actinomycetota</taxon>
        <taxon>Thermoleophilia</taxon>
        <taxon>Solirubrobacterales</taxon>
        <taxon>Solirubrobacteraceae</taxon>
        <taxon>Solirubrobacter</taxon>
    </lineage>
</organism>
<evidence type="ECO:0000313" key="2">
    <source>
        <dbReference type="EMBL" id="MDA0181691.1"/>
    </source>
</evidence>
<gene>
    <name evidence="2" type="ORF">OJ997_15400</name>
</gene>
<keyword evidence="3" id="KW-1185">Reference proteome</keyword>
<dbReference type="Gene3D" id="3.40.50.360">
    <property type="match status" value="1"/>
</dbReference>
<dbReference type="InterPro" id="IPR005025">
    <property type="entry name" value="FMN_Rdtase-like_dom"/>
</dbReference>
<dbReference type="GO" id="GO:0010181">
    <property type="term" value="F:FMN binding"/>
    <property type="evidence" value="ECO:0007669"/>
    <property type="project" value="InterPro"/>
</dbReference>
<dbReference type="RefSeq" id="WP_270026040.1">
    <property type="nucleotide sequence ID" value="NZ_JAPDDP010000025.1"/>
</dbReference>
<dbReference type="Proteomes" id="UP001147653">
    <property type="component" value="Unassembled WGS sequence"/>
</dbReference>
<name>A0A9X3NCW8_9ACTN</name>
<dbReference type="GO" id="GO:0016020">
    <property type="term" value="C:membrane"/>
    <property type="evidence" value="ECO:0007669"/>
    <property type="project" value="TreeGrafter"/>
</dbReference>
<comment type="caution">
    <text evidence="2">The sequence shown here is derived from an EMBL/GenBank/DDBJ whole genome shotgun (WGS) entry which is preliminary data.</text>
</comment>
<dbReference type="InterPro" id="IPR029039">
    <property type="entry name" value="Flavoprotein-like_sf"/>
</dbReference>
<feature type="domain" description="Flavodoxin-like" evidence="1">
    <location>
        <begin position="4"/>
        <end position="175"/>
    </location>
</feature>
<evidence type="ECO:0000259" key="1">
    <source>
        <dbReference type="PROSITE" id="PS50902"/>
    </source>
</evidence>
<proteinExistence type="predicted"/>
<dbReference type="AlphaFoldDB" id="A0A9X3NCW8"/>